<keyword evidence="2" id="KW-0270">Exopolysaccharide synthesis</keyword>
<dbReference type="PANTHER" id="PTHR30576">
    <property type="entry name" value="COLANIC BIOSYNTHESIS UDP-GLUCOSE LIPID CARRIER TRANSFERASE"/>
    <property type="match status" value="1"/>
</dbReference>
<evidence type="ECO:0000313" key="6">
    <source>
        <dbReference type="Proteomes" id="UP000199423"/>
    </source>
</evidence>
<keyword evidence="3" id="KW-0812">Transmembrane</keyword>
<dbReference type="GO" id="GO:0016780">
    <property type="term" value="F:phosphotransferase activity, for other substituted phosphate groups"/>
    <property type="evidence" value="ECO:0007669"/>
    <property type="project" value="TreeGrafter"/>
</dbReference>
<protein>
    <submittedName>
        <fullName evidence="5">Sugar transferase involved in LPS biosynthesis (Colanic, teichoic acid)</fullName>
    </submittedName>
</protein>
<dbReference type="EMBL" id="FPCH01000002">
    <property type="protein sequence ID" value="SFV34569.1"/>
    <property type="molecule type" value="Genomic_DNA"/>
</dbReference>
<keyword evidence="3" id="KW-0472">Membrane</keyword>
<keyword evidence="3" id="KW-1133">Transmembrane helix</keyword>
<reference evidence="6" key="1">
    <citation type="submission" date="2016-10" db="EMBL/GenBank/DDBJ databases">
        <authorList>
            <person name="Varghese N."/>
            <person name="Submissions S."/>
        </authorList>
    </citation>
    <scope>NUCLEOTIDE SEQUENCE [LARGE SCALE GENOMIC DNA]</scope>
    <source>
        <strain evidence="6">DSM 1565</strain>
    </source>
</reference>
<organism evidence="5 6">
    <name type="scientific">Hyphomicrobium facile</name>
    <dbReference type="NCBI Taxonomy" id="51670"/>
    <lineage>
        <taxon>Bacteria</taxon>
        <taxon>Pseudomonadati</taxon>
        <taxon>Pseudomonadota</taxon>
        <taxon>Alphaproteobacteria</taxon>
        <taxon>Hyphomicrobiales</taxon>
        <taxon>Hyphomicrobiaceae</taxon>
        <taxon>Hyphomicrobium</taxon>
    </lineage>
</organism>
<keyword evidence="6" id="KW-1185">Reference proteome</keyword>
<evidence type="ECO:0000256" key="3">
    <source>
        <dbReference type="SAM" id="Phobius"/>
    </source>
</evidence>
<dbReference type="RefSeq" id="WP_210186964.1">
    <property type="nucleotide sequence ID" value="NZ_FPCH01000002.1"/>
</dbReference>
<dbReference type="InterPro" id="IPR003362">
    <property type="entry name" value="Bact_transf"/>
</dbReference>
<dbReference type="Gene3D" id="3.40.50.720">
    <property type="entry name" value="NAD(P)-binding Rossmann-like Domain"/>
    <property type="match status" value="1"/>
</dbReference>
<feature type="transmembrane region" description="Helical" evidence="3">
    <location>
        <begin position="37"/>
        <end position="55"/>
    </location>
</feature>
<evidence type="ECO:0000313" key="5">
    <source>
        <dbReference type="EMBL" id="SFV34569.1"/>
    </source>
</evidence>
<comment type="similarity">
    <text evidence="1">Belongs to the bacterial sugar transferase family.</text>
</comment>
<proteinExistence type="inferred from homology"/>
<feature type="domain" description="Bacterial sugar transferase" evidence="4">
    <location>
        <begin position="290"/>
        <end position="461"/>
    </location>
</feature>
<feature type="transmembrane region" description="Helical" evidence="3">
    <location>
        <begin position="297"/>
        <end position="318"/>
    </location>
</feature>
<dbReference type="PANTHER" id="PTHR30576:SF8">
    <property type="entry name" value="UNDECAPRENYL-PHOSPHATE GALACTOSE PHOSPHOTRANSFERASE"/>
    <property type="match status" value="1"/>
</dbReference>
<name>A0A1I7NIV2_9HYPH</name>
<sequence>MHRFALLSVDVALIAISTLMAIALCSPQASSDLVGTYLLFTMAVAVPALLIFGLNRTVWRFTSLNDCLPILAVAIWIVALATAAVFSFDDVQAIPLSLPVMHGLLILCLLVGVRAAMRLRHSLRRRARLARELLARDGRQSVLLVGLSPVADLFLRCAAENAHERIHVAGILSDAERHHGRLLHSCRILGRPEAVEDVFHDLSVHGVRIDCIVLATPLDQLSAASQRSLAHLEKSHGIRVDHLSAQYGLGDLTSTVPATVDDVSSAQINTPPVPVSGGGNLAPSSYLRWKRLIDASVALIGIICLAPAMVVIGIIVMLDVGYPLIFWQQRPGALGKPIRILKFRTMGRARDQNGRALTDAERVSKIGTLLRRLRLDELPQVYNVLLGHMSLVGPRPLLPVDQPSSSAARLQLRPGLTGWAQIKGGRHLSIEDKTALDLWYIRNASFALDMLILLNTARTILFGERVDHRAIAQAWRDLRP</sequence>
<dbReference type="Proteomes" id="UP000199423">
    <property type="component" value="Unassembled WGS sequence"/>
</dbReference>
<evidence type="ECO:0000256" key="2">
    <source>
        <dbReference type="ARBA" id="ARBA00023169"/>
    </source>
</evidence>
<dbReference type="STRING" id="51670.SAMN04488557_2366"/>
<feature type="transmembrane region" description="Helical" evidence="3">
    <location>
        <begin position="67"/>
        <end position="88"/>
    </location>
</feature>
<feature type="transmembrane region" description="Helical" evidence="3">
    <location>
        <begin position="94"/>
        <end position="116"/>
    </location>
</feature>
<evidence type="ECO:0000259" key="4">
    <source>
        <dbReference type="Pfam" id="PF02397"/>
    </source>
</evidence>
<gene>
    <name evidence="5" type="ORF">SAMN04488557_2366</name>
</gene>
<dbReference type="AlphaFoldDB" id="A0A1I7NIV2"/>
<accession>A0A1I7NIV2</accession>
<dbReference type="GO" id="GO:0000271">
    <property type="term" value="P:polysaccharide biosynthetic process"/>
    <property type="evidence" value="ECO:0007669"/>
    <property type="project" value="UniProtKB-KW"/>
</dbReference>
<keyword evidence="5" id="KW-0808">Transferase</keyword>
<dbReference type="Pfam" id="PF02397">
    <property type="entry name" value="Bac_transf"/>
    <property type="match status" value="1"/>
</dbReference>
<evidence type="ECO:0000256" key="1">
    <source>
        <dbReference type="ARBA" id="ARBA00006464"/>
    </source>
</evidence>